<dbReference type="Proteomes" id="UP001054252">
    <property type="component" value="Unassembled WGS sequence"/>
</dbReference>
<proteinExistence type="predicted"/>
<sequence>MAAEEDDGEFYLWTPVLRRAQGKVRVRVPGVRVQARWLAPLR</sequence>
<dbReference type="AlphaFoldDB" id="A0AAV5KZD3"/>
<evidence type="ECO:0000313" key="1">
    <source>
        <dbReference type="EMBL" id="GKV29967.1"/>
    </source>
</evidence>
<name>A0AAV5KZD3_9ROSI</name>
<organism evidence="1 2">
    <name type="scientific">Rubroshorea leprosula</name>
    <dbReference type="NCBI Taxonomy" id="152421"/>
    <lineage>
        <taxon>Eukaryota</taxon>
        <taxon>Viridiplantae</taxon>
        <taxon>Streptophyta</taxon>
        <taxon>Embryophyta</taxon>
        <taxon>Tracheophyta</taxon>
        <taxon>Spermatophyta</taxon>
        <taxon>Magnoliopsida</taxon>
        <taxon>eudicotyledons</taxon>
        <taxon>Gunneridae</taxon>
        <taxon>Pentapetalae</taxon>
        <taxon>rosids</taxon>
        <taxon>malvids</taxon>
        <taxon>Malvales</taxon>
        <taxon>Dipterocarpaceae</taxon>
        <taxon>Rubroshorea</taxon>
    </lineage>
</organism>
<accession>A0AAV5KZD3</accession>
<gene>
    <name evidence="1" type="ORF">SLEP1_g38839</name>
</gene>
<reference evidence="1 2" key="1">
    <citation type="journal article" date="2021" name="Commun. Biol.">
        <title>The genome of Shorea leprosula (Dipterocarpaceae) highlights the ecological relevance of drought in aseasonal tropical rainforests.</title>
        <authorList>
            <person name="Ng K.K.S."/>
            <person name="Kobayashi M.J."/>
            <person name="Fawcett J.A."/>
            <person name="Hatakeyama M."/>
            <person name="Paape T."/>
            <person name="Ng C.H."/>
            <person name="Ang C.C."/>
            <person name="Tnah L.H."/>
            <person name="Lee C.T."/>
            <person name="Nishiyama T."/>
            <person name="Sese J."/>
            <person name="O'Brien M.J."/>
            <person name="Copetti D."/>
            <person name="Mohd Noor M.I."/>
            <person name="Ong R.C."/>
            <person name="Putra M."/>
            <person name="Sireger I.Z."/>
            <person name="Indrioko S."/>
            <person name="Kosugi Y."/>
            <person name="Izuno A."/>
            <person name="Isagi Y."/>
            <person name="Lee S.L."/>
            <person name="Shimizu K.K."/>
        </authorList>
    </citation>
    <scope>NUCLEOTIDE SEQUENCE [LARGE SCALE GENOMIC DNA]</scope>
    <source>
        <strain evidence="1">214</strain>
    </source>
</reference>
<evidence type="ECO:0000313" key="2">
    <source>
        <dbReference type="Proteomes" id="UP001054252"/>
    </source>
</evidence>
<comment type="caution">
    <text evidence="1">The sequence shown here is derived from an EMBL/GenBank/DDBJ whole genome shotgun (WGS) entry which is preliminary data.</text>
</comment>
<protein>
    <submittedName>
        <fullName evidence="1">Uncharacterized protein</fullName>
    </submittedName>
</protein>
<keyword evidence="2" id="KW-1185">Reference proteome</keyword>
<dbReference type="EMBL" id="BPVZ01000085">
    <property type="protein sequence ID" value="GKV29967.1"/>
    <property type="molecule type" value="Genomic_DNA"/>
</dbReference>